<proteinExistence type="predicted"/>
<dbReference type="Pfam" id="PF04397">
    <property type="entry name" value="LytTR"/>
    <property type="match status" value="1"/>
</dbReference>
<keyword evidence="3" id="KW-0238">DNA-binding</keyword>
<evidence type="ECO:0000313" key="3">
    <source>
        <dbReference type="EMBL" id="WDI32932.1"/>
    </source>
</evidence>
<dbReference type="PROSITE" id="PS50930">
    <property type="entry name" value="HTH_LYTTR"/>
    <property type="match status" value="1"/>
</dbReference>
<feature type="transmembrane region" description="Helical" evidence="1">
    <location>
        <begin position="48"/>
        <end position="70"/>
    </location>
</feature>
<evidence type="ECO:0000313" key="4">
    <source>
        <dbReference type="Proteomes" id="UP001214043"/>
    </source>
</evidence>
<dbReference type="Gene3D" id="2.40.50.1020">
    <property type="entry name" value="LytTr DNA-binding domain"/>
    <property type="match status" value="1"/>
</dbReference>
<dbReference type="InterPro" id="IPR046947">
    <property type="entry name" value="LytR-like"/>
</dbReference>
<evidence type="ECO:0000256" key="1">
    <source>
        <dbReference type="SAM" id="Phobius"/>
    </source>
</evidence>
<feature type="transmembrane region" description="Helical" evidence="1">
    <location>
        <begin position="82"/>
        <end position="105"/>
    </location>
</feature>
<dbReference type="EMBL" id="CP118166">
    <property type="protein sequence ID" value="WDI32932.1"/>
    <property type="molecule type" value="Genomic_DNA"/>
</dbReference>
<gene>
    <name evidence="3" type="ORF">PUV54_06945</name>
</gene>
<dbReference type="GO" id="GO:0003677">
    <property type="term" value="F:DNA binding"/>
    <property type="evidence" value="ECO:0007669"/>
    <property type="project" value="UniProtKB-KW"/>
</dbReference>
<accession>A0AAE9ZHX1</accession>
<evidence type="ECO:0000259" key="2">
    <source>
        <dbReference type="PROSITE" id="PS50930"/>
    </source>
</evidence>
<feature type="transmembrane region" description="Helical" evidence="1">
    <location>
        <begin position="125"/>
        <end position="141"/>
    </location>
</feature>
<dbReference type="PANTHER" id="PTHR37299:SF1">
    <property type="entry name" value="STAGE 0 SPORULATION PROTEIN A HOMOLOG"/>
    <property type="match status" value="1"/>
</dbReference>
<feature type="transmembrane region" description="Helical" evidence="1">
    <location>
        <begin position="12"/>
        <end position="28"/>
    </location>
</feature>
<dbReference type="Proteomes" id="UP001214043">
    <property type="component" value="Chromosome"/>
</dbReference>
<dbReference type="PANTHER" id="PTHR37299">
    <property type="entry name" value="TRANSCRIPTIONAL REGULATOR-RELATED"/>
    <property type="match status" value="1"/>
</dbReference>
<keyword evidence="1" id="KW-0472">Membrane</keyword>
<dbReference type="SMART" id="SM00850">
    <property type="entry name" value="LytTR"/>
    <property type="match status" value="1"/>
</dbReference>
<keyword evidence="4" id="KW-1185">Reference proteome</keyword>
<dbReference type="RefSeq" id="WP_274494886.1">
    <property type="nucleotide sequence ID" value="NZ_CP118166.1"/>
</dbReference>
<keyword evidence="1" id="KW-1133">Transmembrane helix</keyword>
<name>A0AAE9ZHX1_9PROT</name>
<dbReference type="KEGG" id="hfl:PUV54_06945"/>
<dbReference type="AlphaFoldDB" id="A0AAE9ZHX1"/>
<keyword evidence="1" id="KW-0812">Transmembrane</keyword>
<sequence>MRFFKSRPGTAYLEPVIWITLCSGWIWLMARGDSNGFGYFSQPQNSLVAPLIIGGLINAVLFVTNAYYVVPKFLACGRWRTYLFAISALLVASVLLQTATQRLIIVLAEPDLRSLTWPALIMENLYLAPFVLLTSTLYKFGRDWARHLRERRMLENEAASLKKALSDTQKEMHAFASGGAPGQNFLQIESGSESVQIPVDAILFVQSAGNYANVVTGEKTFMAYGALKDLIERLPETRFARAHRSYIVGMDHIKAIKGDQLSIGEQELPIGASYKKDFMAKWKARKGTA</sequence>
<protein>
    <submittedName>
        <fullName evidence="3">LytTR family DNA-binding domain-containing protein</fullName>
    </submittedName>
</protein>
<reference evidence="3" key="1">
    <citation type="submission" date="2023-02" db="EMBL/GenBank/DDBJ databases">
        <title>Genome sequence of Hyphococcus flavus.</title>
        <authorList>
            <person name="Rong J.-C."/>
            <person name="Zhao Q."/>
            <person name="Yi M."/>
            <person name="Wu J.-Y."/>
        </authorList>
    </citation>
    <scope>NUCLEOTIDE SEQUENCE</scope>
    <source>
        <strain evidence="3">MCCC 1K03223</strain>
    </source>
</reference>
<feature type="domain" description="HTH LytTR-type" evidence="2">
    <location>
        <begin position="186"/>
        <end position="284"/>
    </location>
</feature>
<dbReference type="InterPro" id="IPR007492">
    <property type="entry name" value="LytTR_DNA-bd_dom"/>
</dbReference>
<dbReference type="GO" id="GO:0000156">
    <property type="term" value="F:phosphorelay response regulator activity"/>
    <property type="evidence" value="ECO:0007669"/>
    <property type="project" value="InterPro"/>
</dbReference>
<organism evidence="3 4">
    <name type="scientific">Hyphococcus flavus</name>
    <dbReference type="NCBI Taxonomy" id="1866326"/>
    <lineage>
        <taxon>Bacteria</taxon>
        <taxon>Pseudomonadati</taxon>
        <taxon>Pseudomonadota</taxon>
        <taxon>Alphaproteobacteria</taxon>
        <taxon>Parvularculales</taxon>
        <taxon>Parvularculaceae</taxon>
        <taxon>Hyphococcus</taxon>
    </lineage>
</organism>